<dbReference type="InterPro" id="IPR024607">
    <property type="entry name" value="Sulfatase_CS"/>
</dbReference>
<gene>
    <name evidence="6" type="ORF">METZ01_LOCUS138301</name>
</gene>
<dbReference type="InterPro" id="IPR017850">
    <property type="entry name" value="Alkaline_phosphatase_core_sf"/>
</dbReference>
<dbReference type="InterPro" id="IPR050738">
    <property type="entry name" value="Sulfatase"/>
</dbReference>
<dbReference type="GO" id="GO:0004065">
    <property type="term" value="F:arylsulfatase activity"/>
    <property type="evidence" value="ECO:0007669"/>
    <property type="project" value="TreeGrafter"/>
</dbReference>
<dbReference type="Pfam" id="PF00884">
    <property type="entry name" value="Sulfatase"/>
    <property type="match status" value="1"/>
</dbReference>
<evidence type="ECO:0000259" key="5">
    <source>
        <dbReference type="Pfam" id="PF00884"/>
    </source>
</evidence>
<proteinExistence type="inferred from homology"/>
<reference evidence="6" key="1">
    <citation type="submission" date="2018-05" db="EMBL/GenBank/DDBJ databases">
        <authorList>
            <person name="Lanie J.A."/>
            <person name="Ng W.-L."/>
            <person name="Kazmierczak K.M."/>
            <person name="Andrzejewski T.M."/>
            <person name="Davidsen T.M."/>
            <person name="Wayne K.J."/>
            <person name="Tettelin H."/>
            <person name="Glass J.I."/>
            <person name="Rusch D."/>
            <person name="Podicherti R."/>
            <person name="Tsui H.-C.T."/>
            <person name="Winkler M.E."/>
        </authorList>
    </citation>
    <scope>NUCLEOTIDE SEQUENCE</scope>
</reference>
<dbReference type="PANTHER" id="PTHR42693">
    <property type="entry name" value="ARYLSULFATASE FAMILY MEMBER"/>
    <property type="match status" value="1"/>
</dbReference>
<keyword evidence="3" id="KW-0378">Hydrolase</keyword>
<dbReference type="EMBL" id="UINC01020322">
    <property type="protein sequence ID" value="SVA85447.1"/>
    <property type="molecule type" value="Genomic_DNA"/>
</dbReference>
<dbReference type="AlphaFoldDB" id="A0A381Z9N5"/>
<organism evidence="6">
    <name type="scientific">marine metagenome</name>
    <dbReference type="NCBI Taxonomy" id="408172"/>
    <lineage>
        <taxon>unclassified sequences</taxon>
        <taxon>metagenomes</taxon>
        <taxon>ecological metagenomes</taxon>
    </lineage>
</organism>
<dbReference type="GO" id="GO:0046872">
    <property type="term" value="F:metal ion binding"/>
    <property type="evidence" value="ECO:0007669"/>
    <property type="project" value="UniProtKB-KW"/>
</dbReference>
<sequence length="106" mass="11874">MGIDSVSAFNPKMGMKTPAIDRLASEGMSFMDAHSTSGVCSPTRYGVLTGRYNWRSRLKRGIVGKWERPLIADARLTLPEMFRAQGYATCMIGKWHLGWHWPKKGG</sequence>
<keyword evidence="2" id="KW-0479">Metal-binding</keyword>
<dbReference type="InterPro" id="IPR000917">
    <property type="entry name" value="Sulfatase_N"/>
</dbReference>
<name>A0A381Z9N5_9ZZZZ</name>
<comment type="similarity">
    <text evidence="1">Belongs to the sulfatase family.</text>
</comment>
<feature type="non-terminal residue" evidence="6">
    <location>
        <position position="106"/>
    </location>
</feature>
<protein>
    <recommendedName>
        <fullName evidence="5">Sulfatase N-terminal domain-containing protein</fullName>
    </recommendedName>
</protein>
<accession>A0A381Z9N5</accession>
<dbReference type="PROSITE" id="PS00523">
    <property type="entry name" value="SULFATASE_1"/>
    <property type="match status" value="1"/>
</dbReference>
<dbReference type="PANTHER" id="PTHR42693:SF53">
    <property type="entry name" value="ENDO-4-O-SULFATASE"/>
    <property type="match status" value="1"/>
</dbReference>
<evidence type="ECO:0000313" key="6">
    <source>
        <dbReference type="EMBL" id="SVA85447.1"/>
    </source>
</evidence>
<feature type="domain" description="Sulfatase N-terminal" evidence="5">
    <location>
        <begin position="4"/>
        <end position="103"/>
    </location>
</feature>
<evidence type="ECO:0000256" key="1">
    <source>
        <dbReference type="ARBA" id="ARBA00008779"/>
    </source>
</evidence>
<dbReference type="PROSITE" id="PS00149">
    <property type="entry name" value="SULFATASE_2"/>
    <property type="match status" value="1"/>
</dbReference>
<dbReference type="SUPFAM" id="SSF53649">
    <property type="entry name" value="Alkaline phosphatase-like"/>
    <property type="match status" value="1"/>
</dbReference>
<dbReference type="Gene3D" id="3.40.720.10">
    <property type="entry name" value="Alkaline Phosphatase, subunit A"/>
    <property type="match status" value="1"/>
</dbReference>
<keyword evidence="4" id="KW-0106">Calcium</keyword>
<evidence type="ECO:0000256" key="2">
    <source>
        <dbReference type="ARBA" id="ARBA00022723"/>
    </source>
</evidence>
<evidence type="ECO:0000256" key="3">
    <source>
        <dbReference type="ARBA" id="ARBA00022801"/>
    </source>
</evidence>
<evidence type="ECO:0000256" key="4">
    <source>
        <dbReference type="ARBA" id="ARBA00022837"/>
    </source>
</evidence>